<dbReference type="Pfam" id="PF01979">
    <property type="entry name" value="Amidohydro_1"/>
    <property type="match status" value="1"/>
</dbReference>
<gene>
    <name evidence="7" type="primary">nagA</name>
    <name evidence="7" type="ORF">ACFSW4_09125</name>
</gene>
<dbReference type="CDD" id="cd00854">
    <property type="entry name" value="NagA"/>
    <property type="match status" value="1"/>
</dbReference>
<evidence type="ECO:0000313" key="7">
    <source>
        <dbReference type="EMBL" id="MFD2639022.1"/>
    </source>
</evidence>
<evidence type="ECO:0000313" key="8">
    <source>
        <dbReference type="Proteomes" id="UP001597452"/>
    </source>
</evidence>
<evidence type="ECO:0000259" key="6">
    <source>
        <dbReference type="Pfam" id="PF01979"/>
    </source>
</evidence>
<keyword evidence="4 5" id="KW-0119">Carbohydrate metabolism</keyword>
<proteinExistence type="inferred from homology"/>
<comment type="similarity">
    <text evidence="1 5">Belongs to the metallo-dependent hydrolases superfamily. NagA family.</text>
</comment>
<feature type="domain" description="Amidohydrolase-related" evidence="6">
    <location>
        <begin position="50"/>
        <end position="375"/>
    </location>
</feature>
<dbReference type="SUPFAM" id="SSF51338">
    <property type="entry name" value="Composite domain of metallo-dependent hydrolases"/>
    <property type="match status" value="1"/>
</dbReference>
<reference evidence="8" key="1">
    <citation type="journal article" date="2019" name="Int. J. Syst. Evol. Microbiol.">
        <title>The Global Catalogue of Microorganisms (GCM) 10K type strain sequencing project: providing services to taxonomists for standard genome sequencing and annotation.</title>
        <authorList>
            <consortium name="The Broad Institute Genomics Platform"/>
            <consortium name="The Broad Institute Genome Sequencing Center for Infectious Disease"/>
            <person name="Wu L."/>
            <person name="Ma J."/>
        </authorList>
    </citation>
    <scope>NUCLEOTIDE SEQUENCE [LARGE SCALE GENOMIC DNA]</scope>
    <source>
        <strain evidence="8">TISTR 1571</strain>
    </source>
</reference>
<evidence type="ECO:0000256" key="5">
    <source>
        <dbReference type="PIRNR" id="PIRNR038994"/>
    </source>
</evidence>
<dbReference type="PANTHER" id="PTHR11113:SF14">
    <property type="entry name" value="N-ACETYLGLUCOSAMINE-6-PHOSPHATE DEACETYLASE"/>
    <property type="match status" value="1"/>
</dbReference>
<organism evidence="7 8">
    <name type="scientific">Piscibacillus salipiscarius</name>
    <dbReference type="NCBI Taxonomy" id="299480"/>
    <lineage>
        <taxon>Bacteria</taxon>
        <taxon>Bacillati</taxon>
        <taxon>Bacillota</taxon>
        <taxon>Bacilli</taxon>
        <taxon>Bacillales</taxon>
        <taxon>Bacillaceae</taxon>
        <taxon>Piscibacillus</taxon>
    </lineage>
</organism>
<dbReference type="InterPro" id="IPR032466">
    <property type="entry name" value="Metal_Hydrolase"/>
</dbReference>
<dbReference type="InterPro" id="IPR003764">
    <property type="entry name" value="GlcNAc_6-P_deAcase"/>
</dbReference>
<sequence length="378" mass="41205">MNKLIKDVQVYTEKGILNNHHVLIEDGVIKHISNELIEADESVDGEGHHLIPGFIDGHIHGAGGADVMDGTVDAIEEISRTIVKEGVTSFVPTTITSKHEDIERVLKTAANDQYQGRAEILGLHIEGPFVEKKKAGAQPKEYIVKPDVELMKKWVALANHRIKTVTLAPELDDEGELIRYLVEQDVNVSAGHTDANSSEIRKAVSRGVHQMTHLCNAMNGIHHRDVGAVGTAMLLDELKSELIADRIHVGDDMLQLIYKTIGPDRLILITDAMRAKGMPDGTYSLGGQDVTVENGKATLDDGTLAGSVLTMDQACRNMMKVAGASFEECIQMASVNPAKQLGVFDRKGSITIGKEADLVLVDSNFNVQKNFCKGVLYE</sequence>
<dbReference type="InterPro" id="IPR006680">
    <property type="entry name" value="Amidohydro-rel"/>
</dbReference>
<name>A0ABW5QAS7_9BACI</name>
<evidence type="ECO:0000256" key="1">
    <source>
        <dbReference type="ARBA" id="ARBA00010716"/>
    </source>
</evidence>
<dbReference type="SUPFAM" id="SSF51556">
    <property type="entry name" value="Metallo-dependent hydrolases"/>
    <property type="match status" value="1"/>
</dbReference>
<dbReference type="EMBL" id="JBHUMZ010000021">
    <property type="protein sequence ID" value="MFD2639022.1"/>
    <property type="molecule type" value="Genomic_DNA"/>
</dbReference>
<dbReference type="PIRSF" id="PIRSF038994">
    <property type="entry name" value="NagA"/>
    <property type="match status" value="1"/>
</dbReference>
<dbReference type="Gene3D" id="2.30.40.10">
    <property type="entry name" value="Urease, subunit C, domain 1"/>
    <property type="match status" value="1"/>
</dbReference>
<dbReference type="NCBIfam" id="TIGR00221">
    <property type="entry name" value="nagA"/>
    <property type="match status" value="1"/>
</dbReference>
<dbReference type="GO" id="GO:0008448">
    <property type="term" value="F:N-acetylglucosamine-6-phosphate deacetylase activity"/>
    <property type="evidence" value="ECO:0007669"/>
    <property type="project" value="UniProtKB-EC"/>
</dbReference>
<dbReference type="PANTHER" id="PTHR11113">
    <property type="entry name" value="N-ACETYLGLUCOSAMINE-6-PHOSPHATE DEACETYLASE"/>
    <property type="match status" value="1"/>
</dbReference>
<protein>
    <submittedName>
        <fullName evidence="7">N-acetylglucosamine-6-phosphate deacetylase</fullName>
        <ecNumber evidence="7">3.5.1.25</ecNumber>
    </submittedName>
</protein>
<keyword evidence="3 5" id="KW-0378">Hydrolase</keyword>
<evidence type="ECO:0000256" key="3">
    <source>
        <dbReference type="ARBA" id="ARBA00022801"/>
    </source>
</evidence>
<comment type="caution">
    <text evidence="7">The sequence shown here is derived from an EMBL/GenBank/DDBJ whole genome shotgun (WGS) entry which is preliminary data.</text>
</comment>
<dbReference type="Gene3D" id="3.20.20.140">
    <property type="entry name" value="Metal-dependent hydrolases"/>
    <property type="match status" value="1"/>
</dbReference>
<dbReference type="RefSeq" id="WP_377328809.1">
    <property type="nucleotide sequence ID" value="NZ_JBHUMZ010000021.1"/>
</dbReference>
<evidence type="ECO:0000256" key="2">
    <source>
        <dbReference type="ARBA" id="ARBA00022723"/>
    </source>
</evidence>
<accession>A0ABW5QAS7</accession>
<keyword evidence="2" id="KW-0479">Metal-binding</keyword>
<keyword evidence="8" id="KW-1185">Reference proteome</keyword>
<dbReference type="Proteomes" id="UP001597452">
    <property type="component" value="Unassembled WGS sequence"/>
</dbReference>
<dbReference type="InterPro" id="IPR011059">
    <property type="entry name" value="Metal-dep_hydrolase_composite"/>
</dbReference>
<evidence type="ECO:0000256" key="4">
    <source>
        <dbReference type="ARBA" id="ARBA00023277"/>
    </source>
</evidence>
<dbReference type="EC" id="3.5.1.25" evidence="7"/>